<keyword evidence="3" id="KW-0808">Transferase</keyword>
<evidence type="ECO:0000313" key="10">
    <source>
        <dbReference type="EMBL" id="QIG45198.1"/>
    </source>
</evidence>
<dbReference type="RefSeq" id="WP_165237521.1">
    <property type="nucleotide sequence ID" value="NZ_CP049257.1"/>
</dbReference>
<evidence type="ECO:0000256" key="8">
    <source>
        <dbReference type="SAM" id="MobiDB-lite"/>
    </source>
</evidence>
<dbReference type="PROSITE" id="PS50011">
    <property type="entry name" value="PROTEIN_KINASE_DOM"/>
    <property type="match status" value="1"/>
</dbReference>
<dbReference type="SUPFAM" id="SSF56112">
    <property type="entry name" value="Protein kinase-like (PK-like)"/>
    <property type="match status" value="1"/>
</dbReference>
<dbReference type="EC" id="2.7.11.1" evidence="1"/>
<feature type="region of interest" description="Disordered" evidence="8">
    <location>
        <begin position="150"/>
        <end position="175"/>
    </location>
</feature>
<organism evidence="10 11">
    <name type="scientific">Nocardioides anomalus</name>
    <dbReference type="NCBI Taxonomy" id="2712223"/>
    <lineage>
        <taxon>Bacteria</taxon>
        <taxon>Bacillati</taxon>
        <taxon>Actinomycetota</taxon>
        <taxon>Actinomycetes</taxon>
        <taxon>Propionibacteriales</taxon>
        <taxon>Nocardioidaceae</taxon>
        <taxon>Nocardioides</taxon>
    </lineage>
</organism>
<dbReference type="Proteomes" id="UP000502996">
    <property type="component" value="Chromosome"/>
</dbReference>
<evidence type="ECO:0000256" key="2">
    <source>
        <dbReference type="ARBA" id="ARBA00022527"/>
    </source>
</evidence>
<keyword evidence="11" id="KW-1185">Reference proteome</keyword>
<keyword evidence="2 10" id="KW-0723">Serine/threonine-protein kinase</keyword>
<feature type="binding site" evidence="7">
    <location>
        <position position="41"/>
    </location>
    <ligand>
        <name>ATP</name>
        <dbReference type="ChEBI" id="CHEBI:30616"/>
    </ligand>
</feature>
<dbReference type="CDD" id="cd14014">
    <property type="entry name" value="STKc_PknB_like"/>
    <property type="match status" value="1"/>
</dbReference>
<evidence type="ECO:0000256" key="5">
    <source>
        <dbReference type="ARBA" id="ARBA00022777"/>
    </source>
</evidence>
<evidence type="ECO:0000256" key="1">
    <source>
        <dbReference type="ARBA" id="ARBA00012513"/>
    </source>
</evidence>
<sequence length="226" mass="24159">MLRRHRPLAGRFVLLEEIGRGGTATVHRARDLQTRRHVAAKVGRPQHLSAEREHRVEHPHVLPALAWAATDDVAVLATELVAAGTLQDRLRRGPLPPAEVTRLLGQLLDALVAVHASGLVHGDVKPANLLLRDGHHLLLADFGVSTRAGEAAPLSGTPSHLAPERQAGAPPHPSQDVYAAGLVARRALGAPAPLLTLCDSMTRREADKRPTAAQAGRRLRELSGPC</sequence>
<dbReference type="PANTHER" id="PTHR43289:SF6">
    <property type="entry name" value="SERINE_THREONINE-PROTEIN KINASE NEKL-3"/>
    <property type="match status" value="1"/>
</dbReference>
<dbReference type="EMBL" id="CP049257">
    <property type="protein sequence ID" value="QIG45198.1"/>
    <property type="molecule type" value="Genomic_DNA"/>
</dbReference>
<dbReference type="Gene3D" id="1.10.510.10">
    <property type="entry name" value="Transferase(Phosphotransferase) domain 1"/>
    <property type="match status" value="1"/>
</dbReference>
<evidence type="ECO:0000256" key="7">
    <source>
        <dbReference type="PROSITE-ProRule" id="PRU10141"/>
    </source>
</evidence>
<dbReference type="GO" id="GO:0004674">
    <property type="term" value="F:protein serine/threonine kinase activity"/>
    <property type="evidence" value="ECO:0007669"/>
    <property type="project" value="UniProtKB-KW"/>
</dbReference>
<dbReference type="SMART" id="SM00220">
    <property type="entry name" value="S_TKc"/>
    <property type="match status" value="1"/>
</dbReference>
<dbReference type="InterPro" id="IPR011009">
    <property type="entry name" value="Kinase-like_dom_sf"/>
</dbReference>
<keyword evidence="4 7" id="KW-0547">Nucleotide-binding</keyword>
<dbReference type="AlphaFoldDB" id="A0A6G6WIP0"/>
<dbReference type="InterPro" id="IPR017441">
    <property type="entry name" value="Protein_kinase_ATP_BS"/>
</dbReference>
<dbReference type="KEGG" id="nano:G5V58_22700"/>
<dbReference type="Pfam" id="PF00069">
    <property type="entry name" value="Pkinase"/>
    <property type="match status" value="1"/>
</dbReference>
<evidence type="ECO:0000259" key="9">
    <source>
        <dbReference type="PROSITE" id="PS50011"/>
    </source>
</evidence>
<feature type="region of interest" description="Disordered" evidence="8">
    <location>
        <begin position="205"/>
        <end position="226"/>
    </location>
</feature>
<dbReference type="PROSITE" id="PS00108">
    <property type="entry name" value="PROTEIN_KINASE_ST"/>
    <property type="match status" value="1"/>
</dbReference>
<protein>
    <recommendedName>
        <fullName evidence="1">non-specific serine/threonine protein kinase</fullName>
        <ecNumber evidence="1">2.7.11.1</ecNumber>
    </recommendedName>
</protein>
<proteinExistence type="predicted"/>
<reference evidence="10 11" key="1">
    <citation type="submission" date="2020-02" db="EMBL/GenBank/DDBJ databases">
        <title>Full genome sequence of Nocardioides sp. R-3366.</title>
        <authorList>
            <person name="Im W.-T."/>
        </authorList>
    </citation>
    <scope>NUCLEOTIDE SEQUENCE [LARGE SCALE GENOMIC DNA]</scope>
    <source>
        <strain evidence="10 11">R-3366</strain>
    </source>
</reference>
<accession>A0A6G6WIP0</accession>
<evidence type="ECO:0000313" key="11">
    <source>
        <dbReference type="Proteomes" id="UP000502996"/>
    </source>
</evidence>
<dbReference type="PANTHER" id="PTHR43289">
    <property type="entry name" value="MITOGEN-ACTIVATED PROTEIN KINASE KINASE KINASE 20-RELATED"/>
    <property type="match status" value="1"/>
</dbReference>
<dbReference type="InterPro" id="IPR008271">
    <property type="entry name" value="Ser/Thr_kinase_AS"/>
</dbReference>
<dbReference type="PROSITE" id="PS00107">
    <property type="entry name" value="PROTEIN_KINASE_ATP"/>
    <property type="match status" value="1"/>
</dbReference>
<evidence type="ECO:0000256" key="3">
    <source>
        <dbReference type="ARBA" id="ARBA00022679"/>
    </source>
</evidence>
<dbReference type="GO" id="GO:0005524">
    <property type="term" value="F:ATP binding"/>
    <property type="evidence" value="ECO:0007669"/>
    <property type="project" value="UniProtKB-UniRule"/>
</dbReference>
<evidence type="ECO:0000256" key="6">
    <source>
        <dbReference type="ARBA" id="ARBA00022840"/>
    </source>
</evidence>
<keyword evidence="6 7" id="KW-0067">ATP-binding</keyword>
<keyword evidence="5 10" id="KW-0418">Kinase</keyword>
<feature type="domain" description="Protein kinase" evidence="9">
    <location>
        <begin position="12"/>
        <end position="226"/>
    </location>
</feature>
<evidence type="ECO:0000256" key="4">
    <source>
        <dbReference type="ARBA" id="ARBA00022741"/>
    </source>
</evidence>
<dbReference type="InterPro" id="IPR000719">
    <property type="entry name" value="Prot_kinase_dom"/>
</dbReference>
<name>A0A6G6WIP0_9ACTN</name>
<gene>
    <name evidence="10" type="ORF">G5V58_22700</name>
</gene>